<feature type="transmembrane region" description="Helical" evidence="7">
    <location>
        <begin position="21"/>
        <end position="40"/>
    </location>
</feature>
<dbReference type="PRINTS" id="PR00173">
    <property type="entry name" value="EDTRNSPORT"/>
</dbReference>
<keyword evidence="6 7" id="KW-0472">Membrane</keyword>
<dbReference type="GO" id="GO:0015293">
    <property type="term" value="F:symporter activity"/>
    <property type="evidence" value="ECO:0007669"/>
    <property type="project" value="UniProtKB-KW"/>
</dbReference>
<dbReference type="Proteomes" id="UP000075737">
    <property type="component" value="Unassembled WGS sequence"/>
</dbReference>
<feature type="transmembrane region" description="Helical" evidence="7">
    <location>
        <begin position="341"/>
        <end position="366"/>
    </location>
</feature>
<evidence type="ECO:0000256" key="2">
    <source>
        <dbReference type="ARBA" id="ARBA00022448"/>
    </source>
</evidence>
<evidence type="ECO:0000256" key="4">
    <source>
        <dbReference type="ARBA" id="ARBA00022692"/>
    </source>
</evidence>
<dbReference type="Pfam" id="PF00375">
    <property type="entry name" value="SDF"/>
    <property type="match status" value="1"/>
</dbReference>
<dbReference type="EMBL" id="LOHZ01000022">
    <property type="protein sequence ID" value="KYO67311.1"/>
    <property type="molecule type" value="Genomic_DNA"/>
</dbReference>
<evidence type="ECO:0000256" key="7">
    <source>
        <dbReference type="SAM" id="Phobius"/>
    </source>
</evidence>
<dbReference type="PANTHER" id="PTHR42865">
    <property type="entry name" value="PROTON/GLUTAMATE-ASPARTATE SYMPORTER"/>
    <property type="match status" value="1"/>
</dbReference>
<organism evidence="8 9">
    <name type="scientific">Thermovenabulum gondwanense</name>
    <dbReference type="NCBI Taxonomy" id="520767"/>
    <lineage>
        <taxon>Bacteria</taxon>
        <taxon>Bacillati</taxon>
        <taxon>Bacillota</taxon>
        <taxon>Clostridia</taxon>
        <taxon>Thermosediminibacterales</taxon>
        <taxon>Thermosediminibacteraceae</taxon>
        <taxon>Thermovenabulum</taxon>
    </lineage>
</organism>
<accession>A0A161PW19</accession>
<feature type="transmembrane region" description="Helical" evidence="7">
    <location>
        <begin position="230"/>
        <end position="256"/>
    </location>
</feature>
<name>A0A161PW19_9FIRM</name>
<dbReference type="RefSeq" id="WP_068747766.1">
    <property type="nucleotide sequence ID" value="NZ_LOHZ01000022.1"/>
</dbReference>
<feature type="transmembrane region" description="Helical" evidence="7">
    <location>
        <begin position="52"/>
        <end position="72"/>
    </location>
</feature>
<dbReference type="GO" id="GO:0005886">
    <property type="term" value="C:plasma membrane"/>
    <property type="evidence" value="ECO:0007669"/>
    <property type="project" value="UniProtKB-SubCell"/>
</dbReference>
<keyword evidence="5 7" id="KW-1133">Transmembrane helix</keyword>
<dbReference type="Gene3D" id="1.10.3860.10">
    <property type="entry name" value="Sodium:dicarboxylate symporter"/>
    <property type="match status" value="1"/>
</dbReference>
<dbReference type="InterPro" id="IPR001991">
    <property type="entry name" value="Na-dicarboxylate_symporter"/>
</dbReference>
<proteinExistence type="predicted"/>
<gene>
    <name evidence="8" type="primary">gltP_2</name>
    <name evidence="8" type="ORF">ATZ99_05970</name>
</gene>
<feature type="transmembrane region" description="Helical" evidence="7">
    <location>
        <begin position="378"/>
        <end position="395"/>
    </location>
</feature>
<comment type="subcellular location">
    <subcellularLocation>
        <location evidence="1">Cell membrane</location>
        <topology evidence="1">Multi-pass membrane protein</topology>
    </subcellularLocation>
</comment>
<feature type="transmembrane region" description="Helical" evidence="7">
    <location>
        <begin position="84"/>
        <end position="106"/>
    </location>
</feature>
<dbReference type="InterPro" id="IPR036458">
    <property type="entry name" value="Na:dicarbo_symporter_sf"/>
</dbReference>
<dbReference type="AlphaFoldDB" id="A0A161PW19"/>
<evidence type="ECO:0000256" key="1">
    <source>
        <dbReference type="ARBA" id="ARBA00004651"/>
    </source>
</evidence>
<keyword evidence="3" id="KW-1003">Cell membrane</keyword>
<sequence length="427" mass="45096">MVEKQKRFLGWYFGTPLVWRILIALIIGAIVGLIVGPKIAVIEPLGTLMIKLLKMIILPLIFSAIVTGVGGMPASKIGRVAGKILLYYVSTTVFAATFGLLFSQIFKPGLGLSLSGTAAEGAAVQTPSVSSVLLNMVPDNVAASFANGAYLQVLVFAVIFGIAISFLRDAKDDTIREAVLTVYKFCQGTAELMFSITKGVLEYSPIGVFALISVLFAQEGTKVIGSVAKLVLTCYIGYAFQLLIVYGLLFTILAKLSYAKFIAKAKDAMLMAFATRSSSATLPLTLKVAEENLGVSRNIGSFTLPLGSQINLDGEAYYQIISVFFVAFAAGIHLTAIQKLIVILVVTIGTMGTAGIAGSGPVVLLAVMNMVGLNVEPGTVVAGAFALVLGIDVILDMGRTMCNVTGDMVGTCIVAKSEGMLDMEKWV</sequence>
<feature type="transmembrane region" description="Helical" evidence="7">
    <location>
        <begin position="149"/>
        <end position="167"/>
    </location>
</feature>
<comment type="caution">
    <text evidence="8">The sequence shown here is derived from an EMBL/GenBank/DDBJ whole genome shotgun (WGS) entry which is preliminary data.</text>
</comment>
<evidence type="ECO:0000256" key="6">
    <source>
        <dbReference type="ARBA" id="ARBA00023136"/>
    </source>
</evidence>
<reference evidence="8 9" key="1">
    <citation type="submission" date="2015-12" db="EMBL/GenBank/DDBJ databases">
        <title>Draft genome of Thermovenabulum gondwanense isolated from a red thermophilic microbial mat colonisisng an outflow channel of a bore well.</title>
        <authorList>
            <person name="Patel B.K."/>
        </authorList>
    </citation>
    <scope>NUCLEOTIDE SEQUENCE [LARGE SCALE GENOMIC DNA]</scope>
    <source>
        <strain evidence="8 9">R270</strain>
    </source>
</reference>
<dbReference type="PANTHER" id="PTHR42865:SF7">
    <property type="entry name" value="PROTON_GLUTAMATE-ASPARTATE SYMPORTER"/>
    <property type="match status" value="1"/>
</dbReference>
<keyword evidence="4 7" id="KW-0812">Transmembrane</keyword>
<protein>
    <submittedName>
        <fullName evidence="8">Proton glutamate symport protein</fullName>
    </submittedName>
</protein>
<dbReference type="SUPFAM" id="SSF118215">
    <property type="entry name" value="Proton glutamate symport protein"/>
    <property type="match status" value="1"/>
</dbReference>
<dbReference type="STRING" id="520767.ATZ99_05970"/>
<dbReference type="OrthoDB" id="9768885at2"/>
<evidence type="ECO:0000313" key="8">
    <source>
        <dbReference type="EMBL" id="KYO67311.1"/>
    </source>
</evidence>
<feature type="transmembrane region" description="Helical" evidence="7">
    <location>
        <begin position="316"/>
        <end position="334"/>
    </location>
</feature>
<keyword evidence="9" id="KW-1185">Reference proteome</keyword>
<evidence type="ECO:0000256" key="5">
    <source>
        <dbReference type="ARBA" id="ARBA00022989"/>
    </source>
</evidence>
<keyword evidence="2" id="KW-0813">Transport</keyword>
<evidence type="ECO:0000256" key="3">
    <source>
        <dbReference type="ARBA" id="ARBA00022475"/>
    </source>
</evidence>
<evidence type="ECO:0000313" key="9">
    <source>
        <dbReference type="Proteomes" id="UP000075737"/>
    </source>
</evidence>